<evidence type="ECO:0000313" key="1">
    <source>
        <dbReference type="EMBL" id="CAF2218176.1"/>
    </source>
</evidence>
<comment type="caution">
    <text evidence="2">The sequence shown here is derived from an EMBL/GenBank/DDBJ whole genome shotgun (WGS) entry which is preliminary data.</text>
</comment>
<dbReference type="SUPFAM" id="SSF56399">
    <property type="entry name" value="ADP-ribosylation"/>
    <property type="match status" value="1"/>
</dbReference>
<keyword evidence="3" id="KW-1185">Reference proteome</keyword>
<accession>A0A820R134</accession>
<dbReference type="Proteomes" id="UP000663856">
    <property type="component" value="Unassembled WGS sequence"/>
</dbReference>
<dbReference type="Gene3D" id="3.90.176.10">
    <property type="entry name" value="Toxin ADP-ribosyltransferase, Chain A, domain 1"/>
    <property type="match status" value="1"/>
</dbReference>
<reference evidence="2" key="1">
    <citation type="submission" date="2021-02" db="EMBL/GenBank/DDBJ databases">
        <authorList>
            <person name="Nowell W R."/>
        </authorList>
    </citation>
    <scope>NUCLEOTIDE SEQUENCE</scope>
</reference>
<dbReference type="EMBL" id="CAJOBG010043685">
    <property type="protein sequence ID" value="CAF4429984.1"/>
    <property type="molecule type" value="Genomic_DNA"/>
</dbReference>
<sequence length="113" mass="12797">MVWNSTGHWIILLRQYDIYLVTSTAFAIECKQAKDISDFSTIKGEAEVILLPGTICHVKSSSLLYDKLYIVHLKEIFEQEQNKIQNEQQATTIATTILIYLPSFVKTASDTAV</sequence>
<dbReference type="EMBL" id="CAJNRF010017034">
    <property type="protein sequence ID" value="CAF2218176.1"/>
    <property type="molecule type" value="Genomic_DNA"/>
</dbReference>
<name>A0A820R134_9BILA</name>
<organism evidence="2 3">
    <name type="scientific">Rotaria magnacalcarata</name>
    <dbReference type="NCBI Taxonomy" id="392030"/>
    <lineage>
        <taxon>Eukaryota</taxon>
        <taxon>Metazoa</taxon>
        <taxon>Spiralia</taxon>
        <taxon>Gnathifera</taxon>
        <taxon>Rotifera</taxon>
        <taxon>Eurotatoria</taxon>
        <taxon>Bdelloidea</taxon>
        <taxon>Philodinida</taxon>
        <taxon>Philodinidae</taxon>
        <taxon>Rotaria</taxon>
    </lineage>
</organism>
<evidence type="ECO:0000313" key="2">
    <source>
        <dbReference type="EMBL" id="CAF4429984.1"/>
    </source>
</evidence>
<proteinExistence type="predicted"/>
<gene>
    <name evidence="2" type="ORF">OVN521_LOCUS36631</name>
    <name evidence="1" type="ORF">WKI299_LOCUS35372</name>
</gene>
<dbReference type="Proteomes" id="UP000663866">
    <property type="component" value="Unassembled WGS sequence"/>
</dbReference>
<evidence type="ECO:0000313" key="3">
    <source>
        <dbReference type="Proteomes" id="UP000663866"/>
    </source>
</evidence>
<dbReference type="AlphaFoldDB" id="A0A820R134"/>
<protein>
    <submittedName>
        <fullName evidence="2">Uncharacterized protein</fullName>
    </submittedName>
</protein>